<dbReference type="SUPFAM" id="SSF50242">
    <property type="entry name" value="TIMP-like"/>
    <property type="match status" value="1"/>
</dbReference>
<dbReference type="SMART" id="SM01361">
    <property type="entry name" value="A2M_recep"/>
    <property type="match status" value="1"/>
</dbReference>
<dbReference type="SMART" id="SM00643">
    <property type="entry name" value="C345C"/>
    <property type="match status" value="1"/>
</dbReference>
<evidence type="ECO:0008006" key="10">
    <source>
        <dbReference type="Google" id="ProtNLM"/>
    </source>
</evidence>
<feature type="domain" description="Anaphylatoxin-like" evidence="5">
    <location>
        <begin position="576"/>
        <end position="611"/>
    </location>
</feature>
<dbReference type="Gene3D" id="1.20.50.70">
    <property type="match status" value="1"/>
</dbReference>
<dbReference type="Gene3D" id="2.20.130.20">
    <property type="match status" value="1"/>
</dbReference>
<dbReference type="InterPro" id="IPR000020">
    <property type="entry name" value="Anaphylatoxin/fibulin"/>
</dbReference>
<keyword evidence="2" id="KW-0964">Secreted</keyword>
<dbReference type="SUPFAM" id="SSF48239">
    <property type="entry name" value="Terpenoid cyclases/Protein prenyltransferases"/>
    <property type="match status" value="1"/>
</dbReference>
<proteinExistence type="predicted"/>
<dbReference type="InterPro" id="IPR001599">
    <property type="entry name" value="Macroglobln_a2"/>
</dbReference>
<keyword evidence="3" id="KW-0882">Thioester bond</keyword>
<dbReference type="InterPro" id="IPR012337">
    <property type="entry name" value="RNaseH-like_sf"/>
</dbReference>
<feature type="domain" description="NTR" evidence="6">
    <location>
        <begin position="1367"/>
        <end position="1511"/>
    </location>
</feature>
<dbReference type="InterPro" id="IPR001584">
    <property type="entry name" value="Integrase_cat-core"/>
</dbReference>
<accession>A0ABN9M669</accession>
<evidence type="ECO:0000313" key="8">
    <source>
        <dbReference type="EMBL" id="CAJ0959276.1"/>
    </source>
</evidence>
<dbReference type="InterPro" id="IPR036397">
    <property type="entry name" value="RNaseH_sf"/>
</dbReference>
<dbReference type="Gene3D" id="2.60.40.10">
    <property type="entry name" value="Immunoglobulins"/>
    <property type="match status" value="2"/>
</dbReference>
<dbReference type="InterPro" id="IPR047565">
    <property type="entry name" value="Alpha-macroglob_thiol-ester_cl"/>
</dbReference>
<evidence type="ECO:0000256" key="4">
    <source>
        <dbReference type="ARBA" id="ARBA00023157"/>
    </source>
</evidence>
<dbReference type="InterPro" id="IPR018933">
    <property type="entry name" value="Netrin_module_non-TIMP"/>
</dbReference>
<dbReference type="PANTHER" id="PTHR11412:SF81">
    <property type="entry name" value="COMPLEMENT C3"/>
    <property type="match status" value="1"/>
</dbReference>
<keyword evidence="9" id="KW-1185">Reference proteome</keyword>
<dbReference type="Gene3D" id="2.60.40.690">
    <property type="entry name" value="Alpha-macroglobulin, receptor-binding domain"/>
    <property type="match status" value="1"/>
</dbReference>
<dbReference type="SMART" id="SM00104">
    <property type="entry name" value="ANATO"/>
    <property type="match status" value="1"/>
</dbReference>
<dbReference type="Gene3D" id="6.20.50.160">
    <property type="match status" value="1"/>
</dbReference>
<dbReference type="Gene3D" id="2.60.120.1540">
    <property type="match status" value="1"/>
</dbReference>
<dbReference type="Pfam" id="PF00207">
    <property type="entry name" value="A2M"/>
    <property type="match status" value="1"/>
</dbReference>
<dbReference type="InterPro" id="IPR036595">
    <property type="entry name" value="A-macroglobulin_rcpt-bd_sf"/>
</dbReference>
<dbReference type="SMART" id="SM01419">
    <property type="entry name" value="Thiol-ester_cl"/>
    <property type="match status" value="1"/>
</dbReference>
<dbReference type="Gene3D" id="2.20.210.20">
    <property type="match status" value="1"/>
</dbReference>
<dbReference type="SMART" id="SM01360">
    <property type="entry name" value="A2M"/>
    <property type="match status" value="1"/>
</dbReference>
<dbReference type="InterPro" id="IPR013783">
    <property type="entry name" value="Ig-like_fold"/>
</dbReference>
<dbReference type="Pfam" id="PF01759">
    <property type="entry name" value="NTR"/>
    <property type="match status" value="1"/>
</dbReference>
<dbReference type="SMART" id="SM01359">
    <property type="entry name" value="A2M_N_2"/>
    <property type="match status" value="1"/>
</dbReference>
<evidence type="ECO:0000313" key="9">
    <source>
        <dbReference type="Proteomes" id="UP001176940"/>
    </source>
</evidence>
<dbReference type="InterPro" id="IPR001134">
    <property type="entry name" value="Netrin_domain"/>
</dbReference>
<dbReference type="InterPro" id="IPR018081">
    <property type="entry name" value="Anaphylatoxin_comp_syst"/>
</dbReference>
<dbReference type="InterPro" id="IPR048848">
    <property type="entry name" value="C3_CUB2"/>
</dbReference>
<comment type="caution">
    <text evidence="8">The sequence shown here is derived from an EMBL/GenBank/DDBJ whole genome shotgun (WGS) entry which is preliminary data.</text>
</comment>
<dbReference type="Pfam" id="PF21308">
    <property type="entry name" value="C3_CUB2"/>
    <property type="match status" value="1"/>
</dbReference>
<dbReference type="PROSITE" id="PS50994">
    <property type="entry name" value="INTEGRASE"/>
    <property type="match status" value="1"/>
</dbReference>
<dbReference type="Pfam" id="PF07678">
    <property type="entry name" value="TED_complement"/>
    <property type="match status" value="1"/>
</dbReference>
<dbReference type="SUPFAM" id="SSF53098">
    <property type="entry name" value="Ribonuclease H-like"/>
    <property type="match status" value="1"/>
</dbReference>
<dbReference type="CDD" id="cd00017">
    <property type="entry name" value="ANATO"/>
    <property type="match status" value="1"/>
</dbReference>
<evidence type="ECO:0000259" key="7">
    <source>
        <dbReference type="PROSITE" id="PS50994"/>
    </source>
</evidence>
<dbReference type="InterPro" id="IPR008993">
    <property type="entry name" value="TIMP-like_OB-fold"/>
</dbReference>
<dbReference type="InterPro" id="IPR011625">
    <property type="entry name" value="A2M_N_BRD"/>
</dbReference>
<sequence length="1513" mass="169447">MGIDLSFSSAFHPQTNGQTERTNQTLETYLRCFVSADQSDWVSFLPLAEFALNNRASSATLVSPFFCNSGFHPRFSSGQVESSDCPGVDTVVDSVGVWTISAKYEDSPLQNYTTNFEVKEYVLPTFEILLIPEQKYFYVDDPEFRVDITAKFLYGKSVEGTAFVIFGVKKDDVRTKSTQYLETDSHGVGTATLKREDLVKSFINADDMLQYTLYMSVTLITDSGSEIVESELEDIHIVKSPFKILFTKTAKYFKPGMPFDFTVFVTNPDGSPAIRVPVVTEPIKVEGMTGPEGTAKLTLNTASSISSLKITVKTASPQLPAARQATESMTATAYQSGGNYLHIGITSAEVKPGDNLAVNFNIRNNNAALQNQIRHFTYLVMNKGRILKVDKQPRLQGQTLVTMSLPITEEFIPSFRIVAYYIVGNEIVSDSIWVDVTDSCMGTLLVTGNAERDNKVQSPGSSMKLKLQADHKAYVGLVAVDKGVFVLNKKYKISQKKVWDSVEKSDIGCTPGSGANSMGVFYDAGLTLQSSFQTTTQQRSELQCEVRAARRRRSTAQLVELKTTYASKYKESARKCCTDGMQENPMGDNCERRALNILEGKECVDAFIDCCTYIEKKREEERAAKDGDNMGRSDEDEEYLPDADIVSRTEFPESWFWKIEQMTERPDNNGISTKVLNVFLKDSITTWEVLAVSLSQNKGICIAKPYEIQVMKDFFIDLKLPYSVVRNEQVEIRAILYNYGQDKIKVRVDLTHNPEFCSLSTAKAKFRQTVEIRSQSSVAVSFIIVPLSLGSHDVEVKAAVFGQFVADGIKKKLKVVPEGVRLTKNIKQVTLEPQTKGKDGVQEELVSALDEVNIVPRTDVDTIVTIQGNSIAQIVEDAIDGSNLNPLIVVPRGCGEQNMISMTPSVIATIYLDATNQWERIGMNRRNEAIKNIRQGYVQQLVYRKADGSYAAFVQRPASTWLTAYVVKVFAMAQPLVDIESNVLCGAVKWLILDKQKPDGMFKEDAPVIHQEMVGAIKGSSEDVSLTAFVLIALLQSEKTCTPHVDSLKVSIEKATSFLLGQLPVQKKPYTIAITSYALVMAEAIDSPAMLLSASTDKTHWEAGSRFITIEATSYALLALLRLKEYDATGRIVRWITEQRYYGAVYGSTQATIMMFQALAQYQIDIPALNELDLDVSINLPGRSAPLNYRINMDNAMLSRSSETKLNKEFVVKAKGKGQGTLTTIRAKKKIFDKSIHRDIHLKDSDATMSIFDVSLMTGFAPDVESLNKLSKGVDKYISKFEINKESTDKGTLIIYLDKISHKREECIKFTAKQIFKVGLIQPASVTVYDYYTPENRCTKFYHVDKNSKLLGKICQNDVCRCAEENCFLKQQLEGRINAQARYEKACAPGVDYVYKTRLDEIQENDNYDNYVMTIISVIKEGTDVNVLNKQKSFVSHVKCRKALDLKKGRDYLIWGVRTDLWDQPSGFSYIIGRDTWIEWWPNERECQNAENREQCDDFEELSDALELNGCAS</sequence>
<evidence type="ECO:0000259" key="6">
    <source>
        <dbReference type="PROSITE" id="PS50189"/>
    </source>
</evidence>
<name>A0ABN9M669_9NEOB</name>
<dbReference type="InterPro" id="IPR035815">
    <property type="entry name" value="NTR_complement_C3"/>
</dbReference>
<dbReference type="Pfam" id="PF17789">
    <property type="entry name" value="MG4"/>
    <property type="match status" value="1"/>
</dbReference>
<dbReference type="Proteomes" id="UP001176940">
    <property type="component" value="Unassembled WGS sequence"/>
</dbReference>
<dbReference type="Gene3D" id="1.50.10.20">
    <property type="match status" value="1"/>
</dbReference>
<dbReference type="CDD" id="cd02896">
    <property type="entry name" value="complement_C3_C4_C5"/>
    <property type="match status" value="1"/>
</dbReference>
<dbReference type="Gene3D" id="2.60.40.1940">
    <property type="match status" value="1"/>
</dbReference>
<dbReference type="Gene3D" id="3.30.420.10">
    <property type="entry name" value="Ribonuclease H-like superfamily/Ribonuclease H"/>
    <property type="match status" value="1"/>
</dbReference>
<dbReference type="SUPFAM" id="SSF47686">
    <property type="entry name" value="Anaphylotoxins (complement system)"/>
    <property type="match status" value="1"/>
</dbReference>
<organism evidence="8 9">
    <name type="scientific">Ranitomeya imitator</name>
    <name type="common">mimic poison frog</name>
    <dbReference type="NCBI Taxonomy" id="111125"/>
    <lineage>
        <taxon>Eukaryota</taxon>
        <taxon>Metazoa</taxon>
        <taxon>Chordata</taxon>
        <taxon>Craniata</taxon>
        <taxon>Vertebrata</taxon>
        <taxon>Euteleostomi</taxon>
        <taxon>Amphibia</taxon>
        <taxon>Batrachia</taxon>
        <taxon>Anura</taxon>
        <taxon>Neobatrachia</taxon>
        <taxon>Hyloidea</taxon>
        <taxon>Dendrobatidae</taxon>
        <taxon>Dendrobatinae</taxon>
        <taxon>Ranitomeya</taxon>
    </lineage>
</organism>
<evidence type="ECO:0000256" key="2">
    <source>
        <dbReference type="ARBA" id="ARBA00022525"/>
    </source>
</evidence>
<dbReference type="InterPro" id="IPR050473">
    <property type="entry name" value="A2M/Complement_sys"/>
</dbReference>
<dbReference type="Pfam" id="PF07703">
    <property type="entry name" value="A2M_BRD"/>
    <property type="match status" value="1"/>
</dbReference>
<protein>
    <recommendedName>
        <fullName evidence="10">Complement C3</fullName>
    </recommendedName>
</protein>
<dbReference type="PROSITE" id="PS01178">
    <property type="entry name" value="ANAPHYLATOXIN_2"/>
    <property type="match status" value="1"/>
</dbReference>
<evidence type="ECO:0000256" key="1">
    <source>
        <dbReference type="ARBA" id="ARBA00004613"/>
    </source>
</evidence>
<evidence type="ECO:0000259" key="5">
    <source>
        <dbReference type="PROSITE" id="PS01178"/>
    </source>
</evidence>
<dbReference type="Gene3D" id="2.40.50.120">
    <property type="match status" value="1"/>
</dbReference>
<reference evidence="8" key="1">
    <citation type="submission" date="2023-07" db="EMBL/GenBank/DDBJ databases">
        <authorList>
            <person name="Stuckert A."/>
        </authorList>
    </citation>
    <scope>NUCLEOTIDE SEQUENCE</scope>
</reference>
<dbReference type="Pfam" id="PF01821">
    <property type="entry name" value="ANATO"/>
    <property type="match status" value="1"/>
</dbReference>
<dbReference type="CDD" id="cd03583">
    <property type="entry name" value="NTR_complement_C3"/>
    <property type="match status" value="1"/>
</dbReference>
<dbReference type="PROSITE" id="PS50189">
    <property type="entry name" value="NTR"/>
    <property type="match status" value="1"/>
</dbReference>
<feature type="domain" description="Integrase catalytic" evidence="7">
    <location>
        <begin position="1"/>
        <end position="72"/>
    </location>
</feature>
<dbReference type="EMBL" id="CAUEEQ010047360">
    <property type="protein sequence ID" value="CAJ0959276.1"/>
    <property type="molecule type" value="Genomic_DNA"/>
</dbReference>
<dbReference type="Pfam" id="PF07677">
    <property type="entry name" value="A2M_recep"/>
    <property type="match status" value="1"/>
</dbReference>
<evidence type="ECO:0000256" key="3">
    <source>
        <dbReference type="ARBA" id="ARBA00022966"/>
    </source>
</evidence>
<dbReference type="InterPro" id="IPR041555">
    <property type="entry name" value="MG3"/>
</dbReference>
<dbReference type="InterPro" id="IPR011626">
    <property type="entry name" value="Alpha-macroglobulin_TED"/>
</dbReference>
<dbReference type="SUPFAM" id="SSF49410">
    <property type="entry name" value="Alpha-macroglobulin receptor domain"/>
    <property type="match status" value="1"/>
</dbReference>
<dbReference type="PANTHER" id="PTHR11412">
    <property type="entry name" value="MACROGLOBULIN / COMPLEMENT"/>
    <property type="match status" value="1"/>
</dbReference>
<dbReference type="InterPro" id="IPR040839">
    <property type="entry name" value="MG4"/>
</dbReference>
<dbReference type="InterPro" id="IPR019742">
    <property type="entry name" value="MacrogloblnA2_CS"/>
</dbReference>
<dbReference type="Gene3D" id="1.20.91.20">
    <property type="entry name" value="Anaphylotoxins (complement system)"/>
    <property type="match status" value="1"/>
</dbReference>
<keyword evidence="4" id="KW-1015">Disulfide bond</keyword>
<dbReference type="PROSITE" id="PS00477">
    <property type="entry name" value="ALPHA_2_MACROGLOBULIN"/>
    <property type="match status" value="1"/>
</dbReference>
<comment type="subcellular location">
    <subcellularLocation>
        <location evidence="1">Secreted</location>
    </subcellularLocation>
</comment>
<gene>
    <name evidence="8" type="ORF">RIMI_LOCUS16744682</name>
</gene>
<dbReference type="InterPro" id="IPR008930">
    <property type="entry name" value="Terpenoid_cyclase/PrenylTrfase"/>
</dbReference>
<dbReference type="Pfam" id="PF17791">
    <property type="entry name" value="MG3"/>
    <property type="match status" value="1"/>
</dbReference>
<dbReference type="Gene3D" id="2.60.40.1930">
    <property type="match status" value="1"/>
</dbReference>
<dbReference type="InterPro" id="IPR009048">
    <property type="entry name" value="A-macroglobulin_rcpt-bd"/>
</dbReference>